<feature type="region of interest" description="Disordered" evidence="3">
    <location>
        <begin position="263"/>
        <end position="288"/>
    </location>
</feature>
<protein>
    <submittedName>
        <fullName evidence="6">Arylsulfatase</fullName>
        <ecNumber evidence="6">3.1.6.1</ecNumber>
    </submittedName>
</protein>
<dbReference type="EC" id="3.1.6.1" evidence="6"/>
<dbReference type="CDD" id="cd16025">
    <property type="entry name" value="PAS_like"/>
    <property type="match status" value="1"/>
</dbReference>
<dbReference type="EMBL" id="SJPK01000001">
    <property type="protein sequence ID" value="TWT75423.1"/>
    <property type="molecule type" value="Genomic_DNA"/>
</dbReference>
<reference evidence="6 7" key="1">
    <citation type="submission" date="2019-02" db="EMBL/GenBank/DDBJ databases">
        <title>Deep-cultivation of Planctomycetes and their phenomic and genomic characterization uncovers novel biology.</title>
        <authorList>
            <person name="Wiegand S."/>
            <person name="Jogler M."/>
            <person name="Boedeker C."/>
            <person name="Pinto D."/>
            <person name="Vollmers J."/>
            <person name="Rivas-Marin E."/>
            <person name="Kohn T."/>
            <person name="Peeters S.H."/>
            <person name="Heuer A."/>
            <person name="Rast P."/>
            <person name="Oberbeckmann S."/>
            <person name="Bunk B."/>
            <person name="Jeske O."/>
            <person name="Meyerdierks A."/>
            <person name="Storesund J.E."/>
            <person name="Kallscheuer N."/>
            <person name="Luecker S."/>
            <person name="Lage O.M."/>
            <person name="Pohl T."/>
            <person name="Merkel B.J."/>
            <person name="Hornburger P."/>
            <person name="Mueller R.-W."/>
            <person name="Bruemmer F."/>
            <person name="Labrenz M."/>
            <person name="Spormann A.M."/>
            <person name="Op Den Camp H."/>
            <person name="Overmann J."/>
            <person name="Amann R."/>
            <person name="Jetten M.S.M."/>
            <person name="Mascher T."/>
            <person name="Medema M.H."/>
            <person name="Devos D.P."/>
            <person name="Kaster A.-K."/>
            <person name="Ovreas L."/>
            <person name="Rohde M."/>
            <person name="Galperin M.Y."/>
            <person name="Jogler C."/>
        </authorList>
    </citation>
    <scope>NUCLEOTIDE SEQUENCE [LARGE SCALE GENOMIC DNA]</scope>
    <source>
        <strain evidence="6 7">CA85</strain>
    </source>
</reference>
<comment type="caution">
    <text evidence="6">The sequence shown here is derived from an EMBL/GenBank/DDBJ whole genome shotgun (WGS) entry which is preliminary data.</text>
</comment>
<evidence type="ECO:0000259" key="5">
    <source>
        <dbReference type="Pfam" id="PF00884"/>
    </source>
</evidence>
<evidence type="ECO:0000256" key="4">
    <source>
        <dbReference type="SAM" id="SignalP"/>
    </source>
</evidence>
<evidence type="ECO:0000256" key="3">
    <source>
        <dbReference type="SAM" id="MobiDB-lite"/>
    </source>
</evidence>
<dbReference type="FunFam" id="3.30.1120.10:FF:000008">
    <property type="entry name" value="Arylsulfatase"/>
    <property type="match status" value="1"/>
</dbReference>
<dbReference type="InterPro" id="IPR050738">
    <property type="entry name" value="Sulfatase"/>
</dbReference>
<evidence type="ECO:0000256" key="2">
    <source>
        <dbReference type="ARBA" id="ARBA00022801"/>
    </source>
</evidence>
<sequence length="542" mass="60267" precursor="true">MKAIVSLGIVLASLAGSLATADEPAATQNSLTETRPNIIVVLVDDMGYSDLGCYGSEIETPHIDGLAQSGLRFTQFYNQGRCCPTRAALMTGLQPHQVGIGHMTAPPGKPLGVEGPYQGYLNENCTTLAEVLRAAGYHTLMTGKWHLGAESRDCWPLQRGFDKYYGCISGAINYFKPGGDRAITEGNEPVATPQGWYATDAFTDKAIEYISEVNQVDEEPFFLYLAYNAPHWPLNAKVEDFEKYRGKYTAGWREIMQARQKRQRESGLLAASTEPAPHHGPKWESLNDKQRDRLDAVMAAYAGCVDSIDQNIGKLVEFLESTGEDENTIIMFMSDNGACQEGGKFGSGGENTVRNPPLETTNGVRLGLQWAEACNTPYRKYKHFVHEGGACTPMIVDWPNGIPASQRGSMVRQTAYLQDIMATVIDLAGAEYPEGLPEAKGKSMLPLLAGRDAPIHTEPLFWEHEGNAAVRWQDWKLVREYKKPWELYNLANDRTELHDLSAEKPDLRSEMIGKWEGWATETGVAFPERFNMYEHLQNKNKK</sequence>
<dbReference type="RefSeq" id="WP_146389840.1">
    <property type="nucleotide sequence ID" value="NZ_SJPK01000001.1"/>
</dbReference>
<dbReference type="GO" id="GO:0004065">
    <property type="term" value="F:arylsulfatase activity"/>
    <property type="evidence" value="ECO:0007669"/>
    <property type="project" value="UniProtKB-EC"/>
</dbReference>
<dbReference type="Gene3D" id="3.40.720.10">
    <property type="entry name" value="Alkaline Phosphatase, subunit A"/>
    <property type="match status" value="1"/>
</dbReference>
<dbReference type="SUPFAM" id="SSF53649">
    <property type="entry name" value="Alkaline phosphatase-like"/>
    <property type="match status" value="1"/>
</dbReference>
<feature type="chain" id="PRO_5022701883" evidence="4">
    <location>
        <begin position="22"/>
        <end position="542"/>
    </location>
</feature>
<dbReference type="InterPro" id="IPR017850">
    <property type="entry name" value="Alkaline_phosphatase_core_sf"/>
</dbReference>
<dbReference type="FunFam" id="3.40.720.10:FF:000047">
    <property type="entry name" value="Arylsulfatase"/>
    <property type="match status" value="1"/>
</dbReference>
<comment type="similarity">
    <text evidence="1">Belongs to the sulfatase family.</text>
</comment>
<dbReference type="Proteomes" id="UP000318053">
    <property type="component" value="Unassembled WGS sequence"/>
</dbReference>
<keyword evidence="7" id="KW-1185">Reference proteome</keyword>
<organism evidence="6 7">
    <name type="scientific">Allorhodopirellula solitaria</name>
    <dbReference type="NCBI Taxonomy" id="2527987"/>
    <lineage>
        <taxon>Bacteria</taxon>
        <taxon>Pseudomonadati</taxon>
        <taxon>Planctomycetota</taxon>
        <taxon>Planctomycetia</taxon>
        <taxon>Pirellulales</taxon>
        <taxon>Pirellulaceae</taxon>
        <taxon>Allorhodopirellula</taxon>
    </lineage>
</organism>
<accession>A0A5C5YKI2</accession>
<keyword evidence="2 6" id="KW-0378">Hydrolase</keyword>
<dbReference type="PANTHER" id="PTHR42693">
    <property type="entry name" value="ARYLSULFATASE FAMILY MEMBER"/>
    <property type="match status" value="1"/>
</dbReference>
<feature type="domain" description="Sulfatase N-terminal" evidence="5">
    <location>
        <begin position="36"/>
        <end position="430"/>
    </location>
</feature>
<name>A0A5C5YKI2_9BACT</name>
<evidence type="ECO:0000313" key="6">
    <source>
        <dbReference type="EMBL" id="TWT75423.1"/>
    </source>
</evidence>
<dbReference type="OrthoDB" id="9783154at2"/>
<dbReference type="Gene3D" id="3.30.1120.10">
    <property type="match status" value="1"/>
</dbReference>
<keyword evidence="4" id="KW-0732">Signal</keyword>
<dbReference type="PANTHER" id="PTHR42693:SF53">
    <property type="entry name" value="ENDO-4-O-SULFATASE"/>
    <property type="match status" value="1"/>
</dbReference>
<evidence type="ECO:0000313" key="7">
    <source>
        <dbReference type="Proteomes" id="UP000318053"/>
    </source>
</evidence>
<feature type="signal peptide" evidence="4">
    <location>
        <begin position="1"/>
        <end position="21"/>
    </location>
</feature>
<dbReference type="InterPro" id="IPR000917">
    <property type="entry name" value="Sulfatase_N"/>
</dbReference>
<evidence type="ECO:0000256" key="1">
    <source>
        <dbReference type="ARBA" id="ARBA00008779"/>
    </source>
</evidence>
<gene>
    <name evidence="6" type="primary">atsA_10</name>
    <name evidence="6" type="ORF">CA85_07140</name>
</gene>
<proteinExistence type="inferred from homology"/>
<dbReference type="Pfam" id="PF00884">
    <property type="entry name" value="Sulfatase"/>
    <property type="match status" value="1"/>
</dbReference>
<dbReference type="AlphaFoldDB" id="A0A5C5YKI2"/>